<accession>A0A9P0CFQ8</accession>
<dbReference type="SMART" id="SM00355">
    <property type="entry name" value="ZnF_C2H2"/>
    <property type="match status" value="2"/>
</dbReference>
<evidence type="ECO:0000313" key="3">
    <source>
        <dbReference type="Proteomes" id="UP001153636"/>
    </source>
</evidence>
<keyword evidence="3" id="KW-1185">Reference proteome</keyword>
<gene>
    <name evidence="2" type="ORF">PSYICH_LOCUS3661</name>
</gene>
<dbReference type="PROSITE" id="PS00028">
    <property type="entry name" value="ZINC_FINGER_C2H2_1"/>
    <property type="match status" value="1"/>
</dbReference>
<dbReference type="InterPro" id="IPR013087">
    <property type="entry name" value="Znf_C2H2_type"/>
</dbReference>
<dbReference type="EMBL" id="OV651825">
    <property type="protein sequence ID" value="CAH1102672.1"/>
    <property type="molecule type" value="Genomic_DNA"/>
</dbReference>
<sequence>MNMIVLNSKRRKDSHILMKIKEEIIQCEMPKIEQRSYLSLPTKIDNGIHGNVQIYPIKQELGNTSDVKMISDIKQEVDEYRMQPIIETDIKMKDINDIKQEVSEYIIQPKTESELLTSHCDLPTLKIENTDLDNYYLEHWCSSKSLNSTAKVILNKKKRFDCPICHKNFPTSKSRSIHIDGHFKKHYAVCEFCGKLMKKLDFFRHYFVHIVKNMTKITLITEL</sequence>
<dbReference type="AlphaFoldDB" id="A0A9P0CFQ8"/>
<evidence type="ECO:0000313" key="2">
    <source>
        <dbReference type="EMBL" id="CAH1102672.1"/>
    </source>
</evidence>
<feature type="domain" description="C2H2-type" evidence="1">
    <location>
        <begin position="162"/>
        <end position="182"/>
    </location>
</feature>
<dbReference type="Gene3D" id="3.30.160.60">
    <property type="entry name" value="Classic Zinc Finger"/>
    <property type="match status" value="1"/>
</dbReference>
<evidence type="ECO:0000259" key="1">
    <source>
        <dbReference type="PROSITE" id="PS00028"/>
    </source>
</evidence>
<organism evidence="2 3">
    <name type="scientific">Psylliodes chrysocephalus</name>
    <dbReference type="NCBI Taxonomy" id="3402493"/>
    <lineage>
        <taxon>Eukaryota</taxon>
        <taxon>Metazoa</taxon>
        <taxon>Ecdysozoa</taxon>
        <taxon>Arthropoda</taxon>
        <taxon>Hexapoda</taxon>
        <taxon>Insecta</taxon>
        <taxon>Pterygota</taxon>
        <taxon>Neoptera</taxon>
        <taxon>Endopterygota</taxon>
        <taxon>Coleoptera</taxon>
        <taxon>Polyphaga</taxon>
        <taxon>Cucujiformia</taxon>
        <taxon>Chrysomeloidea</taxon>
        <taxon>Chrysomelidae</taxon>
        <taxon>Galerucinae</taxon>
        <taxon>Alticini</taxon>
        <taxon>Psylliodes</taxon>
    </lineage>
</organism>
<reference evidence="2" key="1">
    <citation type="submission" date="2022-01" db="EMBL/GenBank/DDBJ databases">
        <authorList>
            <person name="King R."/>
        </authorList>
    </citation>
    <scope>NUCLEOTIDE SEQUENCE</scope>
</reference>
<proteinExistence type="predicted"/>
<protein>
    <recommendedName>
        <fullName evidence="1">C2H2-type domain-containing protein</fullName>
    </recommendedName>
</protein>
<dbReference type="Proteomes" id="UP001153636">
    <property type="component" value="Chromosome 13"/>
</dbReference>
<name>A0A9P0CFQ8_9CUCU</name>